<dbReference type="WBParaSite" id="TCLT_0001055001-mRNA-1">
    <property type="protein sequence ID" value="TCLT_0001055001-mRNA-1"/>
    <property type="gene ID" value="TCLT_0001055001"/>
</dbReference>
<gene>
    <name evidence="1" type="ORF">TCLT_LOCUS10539</name>
</gene>
<dbReference type="AlphaFoldDB" id="A0A0N5DBI8"/>
<organism evidence="3">
    <name type="scientific">Thelazia callipaeda</name>
    <name type="common">Oriental eyeworm</name>
    <name type="synonym">Parasitic nematode</name>
    <dbReference type="NCBI Taxonomy" id="103827"/>
    <lineage>
        <taxon>Eukaryota</taxon>
        <taxon>Metazoa</taxon>
        <taxon>Ecdysozoa</taxon>
        <taxon>Nematoda</taxon>
        <taxon>Chromadorea</taxon>
        <taxon>Rhabditida</taxon>
        <taxon>Spirurina</taxon>
        <taxon>Spiruromorpha</taxon>
        <taxon>Thelazioidea</taxon>
        <taxon>Thelaziidae</taxon>
        <taxon>Thelazia</taxon>
    </lineage>
</organism>
<dbReference type="EMBL" id="UYYF01005164">
    <property type="protein sequence ID" value="VDN08238.1"/>
    <property type="molecule type" value="Genomic_DNA"/>
</dbReference>
<keyword evidence="2" id="KW-1185">Reference proteome</keyword>
<reference evidence="1 2" key="2">
    <citation type="submission" date="2018-11" db="EMBL/GenBank/DDBJ databases">
        <authorList>
            <consortium name="Pathogen Informatics"/>
        </authorList>
    </citation>
    <scope>NUCLEOTIDE SEQUENCE [LARGE SCALE GENOMIC DNA]</scope>
</reference>
<accession>A0A0N5DBI8</accession>
<dbReference type="Proteomes" id="UP000276776">
    <property type="component" value="Unassembled WGS sequence"/>
</dbReference>
<name>A0A0N5DBI8_THECL</name>
<proteinExistence type="predicted"/>
<evidence type="ECO:0000313" key="3">
    <source>
        <dbReference type="WBParaSite" id="TCLT_0001055001-mRNA-1"/>
    </source>
</evidence>
<evidence type="ECO:0000313" key="1">
    <source>
        <dbReference type="EMBL" id="VDN08238.1"/>
    </source>
</evidence>
<protein>
    <submittedName>
        <fullName evidence="3">DNA helicase</fullName>
    </submittedName>
</protein>
<sequence length="107" mass="12328">MSKVVLELCRWSSSVAVITSALHAEGRRFDPVLDHAKFCVCLPSQKEINEKNNNTYSWQSFISNVDTCMGKIRTITGIDPNFRKNMDRLTQTAQFDEIDRIFRNKVT</sequence>
<evidence type="ECO:0000313" key="2">
    <source>
        <dbReference type="Proteomes" id="UP000276776"/>
    </source>
</evidence>
<reference evidence="3" key="1">
    <citation type="submission" date="2017-02" db="UniProtKB">
        <authorList>
            <consortium name="WormBaseParasite"/>
        </authorList>
    </citation>
    <scope>IDENTIFICATION</scope>
</reference>